<name>A0A9K3CT37_9EUKA</name>
<evidence type="ECO:0000313" key="3">
    <source>
        <dbReference type="Proteomes" id="UP000265618"/>
    </source>
</evidence>
<dbReference type="AlphaFoldDB" id="A0A9K3CT37"/>
<feature type="region of interest" description="Disordered" evidence="1">
    <location>
        <begin position="438"/>
        <end position="503"/>
    </location>
</feature>
<feature type="region of interest" description="Disordered" evidence="1">
    <location>
        <begin position="1"/>
        <end position="85"/>
    </location>
</feature>
<protein>
    <submittedName>
        <fullName evidence="2">Uncharacterized protein</fullName>
    </submittedName>
</protein>
<evidence type="ECO:0000256" key="1">
    <source>
        <dbReference type="SAM" id="MobiDB-lite"/>
    </source>
</evidence>
<feature type="compositionally biased region" description="Basic and acidic residues" evidence="1">
    <location>
        <begin position="473"/>
        <end position="483"/>
    </location>
</feature>
<keyword evidence="3" id="KW-1185">Reference proteome</keyword>
<feature type="compositionally biased region" description="Basic and acidic residues" evidence="1">
    <location>
        <begin position="35"/>
        <end position="45"/>
    </location>
</feature>
<sequence>MSSPATPESVHRTPLIGERKMYPLSMGDEYESGSEGEREGEREGEVAEQEVPRTPTRADQRAEAEGEGDVEAEGVSSAFPAGPMSPSRQRLYASLNALSPHAMSAPVPSSDMYTSDGDLVGLVDVAYLGSRTKAIPFPLLKGMRGMRQRIGIEQTQVSLSFSLSGGPAAYGVLKASGIREYMPRVPVRQRSLLVMLSTDNVPLHHTSLLDTIRSGVGVPISWVTASMLRTVSACRAVGTAVSFETRCIVCVGSEWCVFVTGSAPLSPEGLSDVDIQSVQRVLRDMTEGMAEVPTWMSAVDMGLRKMVLRTQRGEGVTAEDVLALSVLVEGEEEERERAEGERERETLAAVTPSVPRVPERQEPEPVAEAESESEGMGMEIPQEVEGEGEGVEEEEEELRPLRHRRHDSDDVSVTSVCSMYPPVPVTGRDIVTVTREARVHAAPSEREAETEVSDPGAPSRPVPTVRPTQVEIAHTESVSRSHPEPSPLSPLESPSGSMDGSGYALRTPPARPIVGCMCTKITRWDVCVDIYMSHI</sequence>
<proteinExistence type="predicted"/>
<evidence type="ECO:0000313" key="2">
    <source>
        <dbReference type="EMBL" id="GIQ82146.1"/>
    </source>
</evidence>
<feature type="compositionally biased region" description="Acidic residues" evidence="1">
    <location>
        <begin position="382"/>
        <end position="397"/>
    </location>
</feature>
<dbReference type="EMBL" id="BDIP01000604">
    <property type="protein sequence ID" value="GIQ82146.1"/>
    <property type="molecule type" value="Genomic_DNA"/>
</dbReference>
<gene>
    <name evidence="2" type="ORF">KIPB_003232</name>
</gene>
<feature type="compositionally biased region" description="Basic and acidic residues" evidence="1">
    <location>
        <begin position="438"/>
        <end position="449"/>
    </location>
</feature>
<feature type="region of interest" description="Disordered" evidence="1">
    <location>
        <begin position="330"/>
        <end position="407"/>
    </location>
</feature>
<feature type="compositionally biased region" description="Basic and acidic residues" evidence="1">
    <location>
        <begin position="335"/>
        <end position="346"/>
    </location>
</feature>
<dbReference type="Proteomes" id="UP000265618">
    <property type="component" value="Unassembled WGS sequence"/>
</dbReference>
<organism evidence="2 3">
    <name type="scientific">Kipferlia bialata</name>
    <dbReference type="NCBI Taxonomy" id="797122"/>
    <lineage>
        <taxon>Eukaryota</taxon>
        <taxon>Metamonada</taxon>
        <taxon>Carpediemonas-like organisms</taxon>
        <taxon>Kipferlia</taxon>
    </lineage>
</organism>
<comment type="caution">
    <text evidence="2">The sequence shown here is derived from an EMBL/GenBank/DDBJ whole genome shotgun (WGS) entry which is preliminary data.</text>
</comment>
<reference evidence="2 3" key="1">
    <citation type="journal article" date="2018" name="PLoS ONE">
        <title>The draft genome of Kipferlia bialata reveals reductive genome evolution in fornicate parasites.</title>
        <authorList>
            <person name="Tanifuji G."/>
            <person name="Takabayashi S."/>
            <person name="Kume K."/>
            <person name="Takagi M."/>
            <person name="Nakayama T."/>
            <person name="Kamikawa R."/>
            <person name="Inagaki Y."/>
            <person name="Hashimoto T."/>
        </authorList>
    </citation>
    <scope>NUCLEOTIDE SEQUENCE [LARGE SCALE GENOMIC DNA]</scope>
    <source>
        <strain evidence="2">NY0173</strain>
    </source>
</reference>
<accession>A0A9K3CT37</accession>